<evidence type="ECO:0000256" key="7">
    <source>
        <dbReference type="RuleBase" id="RU003879"/>
    </source>
</evidence>
<keyword evidence="7" id="KW-0653">Protein transport</keyword>
<evidence type="ECO:0000256" key="1">
    <source>
        <dbReference type="ARBA" id="ARBA00004162"/>
    </source>
</evidence>
<dbReference type="GO" id="GO:0022857">
    <property type="term" value="F:transmembrane transporter activity"/>
    <property type="evidence" value="ECO:0007669"/>
    <property type="project" value="InterPro"/>
</dbReference>
<dbReference type="RefSeq" id="WP_066539020.1">
    <property type="nucleotide sequence ID" value="NZ_DALZQJ010000002.1"/>
</dbReference>
<keyword evidence="10" id="KW-1185">Reference proteome</keyword>
<dbReference type="Gene3D" id="3.30.420.270">
    <property type="match status" value="1"/>
</dbReference>
<evidence type="ECO:0000256" key="6">
    <source>
        <dbReference type="ARBA" id="ARBA00023136"/>
    </source>
</evidence>
<keyword evidence="4 7" id="KW-0812">Transmembrane</keyword>
<dbReference type="GO" id="GO:0005886">
    <property type="term" value="C:plasma membrane"/>
    <property type="evidence" value="ECO:0007669"/>
    <property type="project" value="UniProtKB-SubCell"/>
</dbReference>
<name>A0A2A7UU79_COMTR</name>
<keyword evidence="7" id="KW-0813">Transport</keyword>
<dbReference type="InterPro" id="IPR003400">
    <property type="entry name" value="ExbD"/>
</dbReference>
<dbReference type="Proteomes" id="UP000220246">
    <property type="component" value="Unassembled WGS sequence"/>
</dbReference>
<dbReference type="Pfam" id="PF02472">
    <property type="entry name" value="ExbD"/>
    <property type="match status" value="1"/>
</dbReference>
<evidence type="ECO:0000313" key="9">
    <source>
        <dbReference type="EMBL" id="PEH88756.1"/>
    </source>
</evidence>
<dbReference type="AlphaFoldDB" id="A0A2A7UU79"/>
<reference evidence="10" key="1">
    <citation type="submission" date="2017-09" db="EMBL/GenBank/DDBJ databases">
        <title>FDA dAtabase for Regulatory Grade micrObial Sequences (FDA-ARGOS): Supporting development and validation of Infectious Disease Dx tests.</title>
        <authorList>
            <person name="Minogue T."/>
            <person name="Wolcott M."/>
            <person name="Wasieloski L."/>
            <person name="Aguilar W."/>
            <person name="Moore D."/>
            <person name="Tallon L."/>
            <person name="Sadzewicz L."/>
            <person name="Ott S."/>
            <person name="Zhao X."/>
            <person name="Nagaraj S."/>
            <person name="Vavikolanu K."/>
            <person name="Aluvathingal J."/>
            <person name="Nadendla S."/>
            <person name="Sichtig H."/>
        </authorList>
    </citation>
    <scope>NUCLEOTIDE SEQUENCE [LARGE SCALE GENOMIC DNA]</scope>
    <source>
        <strain evidence="10">FDAARGOS_394</strain>
    </source>
</reference>
<feature type="transmembrane region" description="Helical" evidence="8">
    <location>
        <begin position="21"/>
        <end position="40"/>
    </location>
</feature>
<evidence type="ECO:0000256" key="4">
    <source>
        <dbReference type="ARBA" id="ARBA00022692"/>
    </source>
</evidence>
<keyword evidence="3" id="KW-1003">Cell membrane</keyword>
<evidence type="ECO:0000256" key="2">
    <source>
        <dbReference type="ARBA" id="ARBA00005811"/>
    </source>
</evidence>
<keyword evidence="5 8" id="KW-1133">Transmembrane helix</keyword>
<evidence type="ECO:0000256" key="8">
    <source>
        <dbReference type="SAM" id="Phobius"/>
    </source>
</evidence>
<dbReference type="EMBL" id="PDEA01000001">
    <property type="protein sequence ID" value="PEH88756.1"/>
    <property type="molecule type" value="Genomic_DNA"/>
</dbReference>
<dbReference type="GO" id="GO:0015031">
    <property type="term" value="P:protein transport"/>
    <property type="evidence" value="ECO:0007669"/>
    <property type="project" value="UniProtKB-KW"/>
</dbReference>
<proteinExistence type="inferred from homology"/>
<comment type="subcellular location">
    <subcellularLocation>
        <location evidence="1">Cell membrane</location>
        <topology evidence="1">Single-pass membrane protein</topology>
    </subcellularLocation>
    <subcellularLocation>
        <location evidence="7">Cell membrane</location>
        <topology evidence="7">Single-pass type II membrane protein</topology>
    </subcellularLocation>
</comment>
<organism evidence="9 10">
    <name type="scientific">Comamonas terrigena</name>
    <dbReference type="NCBI Taxonomy" id="32013"/>
    <lineage>
        <taxon>Bacteria</taxon>
        <taxon>Pseudomonadati</taxon>
        <taxon>Pseudomonadota</taxon>
        <taxon>Betaproteobacteria</taxon>
        <taxon>Burkholderiales</taxon>
        <taxon>Comamonadaceae</taxon>
        <taxon>Comamonas</taxon>
    </lineage>
</organism>
<keyword evidence="6 8" id="KW-0472">Membrane</keyword>
<evidence type="ECO:0000256" key="3">
    <source>
        <dbReference type="ARBA" id="ARBA00022475"/>
    </source>
</evidence>
<dbReference type="GeneID" id="80800781"/>
<comment type="similarity">
    <text evidence="2 7">Belongs to the ExbD/TolR family.</text>
</comment>
<gene>
    <name evidence="9" type="ORF">CRM82_09205</name>
</gene>
<dbReference type="PANTHER" id="PTHR30558">
    <property type="entry name" value="EXBD MEMBRANE COMPONENT OF PMF-DRIVEN MACROMOLECULE IMPORT SYSTEM"/>
    <property type="match status" value="1"/>
</dbReference>
<evidence type="ECO:0000313" key="10">
    <source>
        <dbReference type="Proteomes" id="UP000220246"/>
    </source>
</evidence>
<evidence type="ECO:0000256" key="5">
    <source>
        <dbReference type="ARBA" id="ARBA00022989"/>
    </source>
</evidence>
<protein>
    <submittedName>
        <fullName evidence="9">Protein TolR</fullName>
    </submittedName>
</protein>
<comment type="caution">
    <text evidence="9">The sequence shown here is derived from an EMBL/GenBank/DDBJ whole genome shotgun (WGS) entry which is preliminary data.</text>
</comment>
<dbReference type="OrthoDB" id="9798629at2"/>
<dbReference type="STRING" id="1219032.GCA_001515545_02758"/>
<accession>A0A2A7UU79</accession>
<sequence>MPSVSSRGKGRRTVNEINMVPFIDVMLVLLIIFMVTAPMLTPGAINVPSAGKSTKPPVQNVAHVLIDKDGSVRLKTPNGEQAVTLQELGLAAASWQSGQPEDSAVMIQADKALPYETVVNAMGELQKAGVKRVALGVKSAAGK</sequence>